<evidence type="ECO:0000313" key="2">
    <source>
        <dbReference type="EMBL" id="PWJ48861.1"/>
    </source>
</evidence>
<feature type="domain" description="Secretion system C-terminal sorting" evidence="1">
    <location>
        <begin position="384"/>
        <end position="456"/>
    </location>
</feature>
<sequence length="458" mass="47760">GAQTVVVPYVTIDNAGVASVTPGSVTAGFTVAVSVSGNVFNDPDALNVNNSSGDANLVPAGMTVILVDNTTGLVTANTSVGTDGVFDFGNVSPGDYTVVLSTTAGTIGSTPPATDLPAGWLNTGEFTGTPDSGNDGSVNGSSEVFTVTATDVTNVNFGIQQPPTANVVVLDEMVNPGGTIAIDITSEFGGSDPTKNGLVTALEIIGFPTNATSISIDGVLYTDLTSIETAYPNGIPTDASGVPTVPILVDPIDGDQTVVVPYFTIDNAGVASVAPGSVTLPLNSGLPVTLIDFNAEYRESKVAIDWKVAAEKDFGYYEVQRASDAKSFIGIATIEGSNRTNYSYEDVSPLVGTSYYRLKMVDLDGSYAYSHIRSVARTGVSVMLYPNPVVHTLKVQDDAWSTVNSITIYNISGISVMTRTGKQLSNELDIRSLQDGAYTLKLGRTNGTTSFYKFLIIK</sequence>
<accession>A0A315ZTH1</accession>
<dbReference type="AlphaFoldDB" id="A0A315ZTH1"/>
<name>A0A315ZTH1_9BACT</name>
<protein>
    <submittedName>
        <fullName evidence="2">Putative secreted protein (Por secretion system target)</fullName>
    </submittedName>
</protein>
<dbReference type="InterPro" id="IPR026444">
    <property type="entry name" value="Secre_tail"/>
</dbReference>
<dbReference type="InterPro" id="IPR013783">
    <property type="entry name" value="Ig-like_fold"/>
</dbReference>
<dbReference type="SUPFAM" id="SSF49478">
    <property type="entry name" value="Cna protein B-type domain"/>
    <property type="match status" value="1"/>
</dbReference>
<evidence type="ECO:0000313" key="3">
    <source>
        <dbReference type="Proteomes" id="UP000245880"/>
    </source>
</evidence>
<dbReference type="Gene3D" id="2.60.40.10">
    <property type="entry name" value="Immunoglobulins"/>
    <property type="match status" value="2"/>
</dbReference>
<dbReference type="Pfam" id="PF18962">
    <property type="entry name" value="Por_Secre_tail"/>
    <property type="match status" value="1"/>
</dbReference>
<organism evidence="2 3">
    <name type="scientific">Dyadobacter jejuensis</name>
    <dbReference type="NCBI Taxonomy" id="1082580"/>
    <lineage>
        <taxon>Bacteria</taxon>
        <taxon>Pseudomonadati</taxon>
        <taxon>Bacteroidota</taxon>
        <taxon>Cytophagia</taxon>
        <taxon>Cytophagales</taxon>
        <taxon>Spirosomataceae</taxon>
        <taxon>Dyadobacter</taxon>
    </lineage>
</organism>
<dbReference type="RefSeq" id="WP_146202356.1">
    <property type="nucleotide sequence ID" value="NZ_QGDT01000050.1"/>
</dbReference>
<reference evidence="2 3" key="1">
    <citation type="submission" date="2018-03" db="EMBL/GenBank/DDBJ databases">
        <title>Genomic Encyclopedia of Archaeal and Bacterial Type Strains, Phase II (KMG-II): from individual species to whole genera.</title>
        <authorList>
            <person name="Goeker M."/>
        </authorList>
    </citation>
    <scope>NUCLEOTIDE SEQUENCE [LARGE SCALE GENOMIC DNA]</scope>
    <source>
        <strain evidence="2 3">DSM 100346</strain>
    </source>
</reference>
<comment type="caution">
    <text evidence="2">The sequence shown here is derived from an EMBL/GenBank/DDBJ whole genome shotgun (WGS) entry which is preliminary data.</text>
</comment>
<evidence type="ECO:0000259" key="1">
    <source>
        <dbReference type="Pfam" id="PF18962"/>
    </source>
</evidence>
<keyword evidence="3" id="KW-1185">Reference proteome</keyword>
<dbReference type="EMBL" id="QGDT01000050">
    <property type="protein sequence ID" value="PWJ48861.1"/>
    <property type="molecule type" value="Genomic_DNA"/>
</dbReference>
<dbReference type="OrthoDB" id="958186at2"/>
<dbReference type="Proteomes" id="UP000245880">
    <property type="component" value="Unassembled WGS sequence"/>
</dbReference>
<proteinExistence type="predicted"/>
<gene>
    <name evidence="2" type="ORF">CLV98_1502</name>
</gene>
<dbReference type="NCBIfam" id="TIGR04183">
    <property type="entry name" value="Por_Secre_tail"/>
    <property type="match status" value="1"/>
</dbReference>
<feature type="non-terminal residue" evidence="2">
    <location>
        <position position="1"/>
    </location>
</feature>